<dbReference type="EMBL" id="JBEWTB010000002">
    <property type="protein sequence ID" value="MET4755022.1"/>
    <property type="molecule type" value="Genomic_DNA"/>
</dbReference>
<keyword evidence="2" id="KW-1185">Reference proteome</keyword>
<feature type="non-terminal residue" evidence="1">
    <location>
        <position position="1"/>
    </location>
</feature>
<evidence type="ECO:0000313" key="2">
    <source>
        <dbReference type="Proteomes" id="UP001549366"/>
    </source>
</evidence>
<name>A0ABV2SB76_9GAMM</name>
<accession>A0ABV2SB76</accession>
<protein>
    <submittedName>
        <fullName evidence="1">Uncharacterized protein</fullName>
    </submittedName>
</protein>
<dbReference type="Proteomes" id="UP001549366">
    <property type="component" value="Unassembled WGS sequence"/>
</dbReference>
<evidence type="ECO:0000313" key="1">
    <source>
        <dbReference type="EMBL" id="MET4755022.1"/>
    </source>
</evidence>
<organism evidence="1 2">
    <name type="scientific">Endozoicomonas lisbonensis</name>
    <dbReference type="NCBI Taxonomy" id="3120522"/>
    <lineage>
        <taxon>Bacteria</taxon>
        <taxon>Pseudomonadati</taxon>
        <taxon>Pseudomonadota</taxon>
        <taxon>Gammaproteobacteria</taxon>
        <taxon>Oceanospirillales</taxon>
        <taxon>Endozoicomonadaceae</taxon>
        <taxon>Endozoicomonas</taxon>
    </lineage>
</organism>
<comment type="caution">
    <text evidence="1">The sequence shown here is derived from an EMBL/GenBank/DDBJ whole genome shotgun (WGS) entry which is preliminary data.</text>
</comment>
<gene>
    <name evidence="1" type="ORF">V5J35_000214</name>
</gene>
<sequence length="101" mass="11652">AIASHLGMDEMNHMLSPEKFFQLVHSILTDEHFDTIAGQIEFARRLRCLASSVAHSFSLAAMASPRNQKLRELARNWYKAKNDLITQERTLKISQENQLRK</sequence>
<reference evidence="1 2" key="1">
    <citation type="submission" date="2024-06" db="EMBL/GenBank/DDBJ databases">
        <title>Genomic Encyclopedia of Type Strains, Phase V (KMG-V): Genome sequencing to study the core and pangenomes of soil and plant-associated prokaryotes.</title>
        <authorList>
            <person name="Whitman W."/>
        </authorList>
    </citation>
    <scope>NUCLEOTIDE SEQUENCE [LARGE SCALE GENOMIC DNA]</scope>
    <source>
        <strain evidence="1 2">NE40</strain>
    </source>
</reference>
<dbReference type="RefSeq" id="WP_354016234.1">
    <property type="nucleotide sequence ID" value="NZ_JBEWTB010000002.1"/>
</dbReference>
<proteinExistence type="predicted"/>